<dbReference type="PANTHER" id="PTHR47654:SF5">
    <property type="entry name" value="TRANSCRIPTION FACTOR DOMAIN-CONTAINING PROTEIN"/>
    <property type="match status" value="1"/>
</dbReference>
<dbReference type="PRINTS" id="PR00755">
    <property type="entry name" value="AFLATOXINBRP"/>
</dbReference>
<sequence>MTPAGLSSRNIKCGPGGDSACDETILNTHTNQPSNMQSNDFGHAPSSSASSRKVAIPRLKRLPQEQNAKSTRRVSRACTACRNHKIRCSGDTPQCKHCQAKGRDCSYSKSRRDRLKTVLRWQIF</sequence>
<name>A0A2T2N082_CORCC</name>
<dbReference type="InterPro" id="IPR053230">
    <property type="entry name" value="Trans_reg_galc"/>
</dbReference>
<protein>
    <recommendedName>
        <fullName evidence="3">Zn(2)-C6 fungal-type domain-containing protein</fullName>
    </recommendedName>
</protein>
<feature type="domain" description="Zn(2)-C6 fungal-type" evidence="3">
    <location>
        <begin position="77"/>
        <end position="107"/>
    </location>
</feature>
<dbReference type="AlphaFoldDB" id="A0A2T2N082"/>
<dbReference type="InterPro" id="IPR036864">
    <property type="entry name" value="Zn2-C6_fun-type_DNA-bd_sf"/>
</dbReference>
<evidence type="ECO:0000256" key="1">
    <source>
        <dbReference type="ARBA" id="ARBA00023242"/>
    </source>
</evidence>
<accession>A0A2T2N082</accession>
<dbReference type="SUPFAM" id="SSF57701">
    <property type="entry name" value="Zn2/Cys6 DNA-binding domain"/>
    <property type="match status" value="1"/>
</dbReference>
<feature type="compositionally biased region" description="Polar residues" evidence="2">
    <location>
        <begin position="25"/>
        <end position="51"/>
    </location>
</feature>
<evidence type="ECO:0000313" key="4">
    <source>
        <dbReference type="EMBL" id="PSN58853.1"/>
    </source>
</evidence>
<reference evidence="4 5" key="1">
    <citation type="journal article" date="2018" name="Front. Microbiol.">
        <title>Genome-Wide Analysis of Corynespora cassiicola Leaf Fall Disease Putative Effectors.</title>
        <authorList>
            <person name="Lopez D."/>
            <person name="Ribeiro S."/>
            <person name="Label P."/>
            <person name="Fumanal B."/>
            <person name="Venisse J.S."/>
            <person name="Kohler A."/>
            <person name="de Oliveira R.R."/>
            <person name="Labutti K."/>
            <person name="Lipzen A."/>
            <person name="Lail K."/>
            <person name="Bauer D."/>
            <person name="Ohm R.A."/>
            <person name="Barry K.W."/>
            <person name="Spatafora J."/>
            <person name="Grigoriev I.V."/>
            <person name="Martin F.M."/>
            <person name="Pujade-Renaud V."/>
        </authorList>
    </citation>
    <scope>NUCLEOTIDE SEQUENCE [LARGE SCALE GENOMIC DNA]</scope>
    <source>
        <strain evidence="4 5">Philippines</strain>
    </source>
</reference>
<dbReference type="OrthoDB" id="10261408at2759"/>
<dbReference type="PROSITE" id="PS00463">
    <property type="entry name" value="ZN2_CY6_FUNGAL_1"/>
    <property type="match status" value="1"/>
</dbReference>
<dbReference type="CDD" id="cd00067">
    <property type="entry name" value="GAL4"/>
    <property type="match status" value="1"/>
</dbReference>
<evidence type="ECO:0000259" key="3">
    <source>
        <dbReference type="PROSITE" id="PS50048"/>
    </source>
</evidence>
<dbReference type="Proteomes" id="UP000240883">
    <property type="component" value="Unassembled WGS sequence"/>
</dbReference>
<evidence type="ECO:0000313" key="5">
    <source>
        <dbReference type="Proteomes" id="UP000240883"/>
    </source>
</evidence>
<dbReference type="GO" id="GO:0000981">
    <property type="term" value="F:DNA-binding transcription factor activity, RNA polymerase II-specific"/>
    <property type="evidence" value="ECO:0007669"/>
    <property type="project" value="InterPro"/>
</dbReference>
<proteinExistence type="predicted"/>
<feature type="region of interest" description="Disordered" evidence="2">
    <location>
        <begin position="24"/>
        <end position="74"/>
    </location>
</feature>
<dbReference type="PROSITE" id="PS50048">
    <property type="entry name" value="ZN2_CY6_FUNGAL_2"/>
    <property type="match status" value="1"/>
</dbReference>
<dbReference type="GO" id="GO:0008270">
    <property type="term" value="F:zinc ion binding"/>
    <property type="evidence" value="ECO:0007669"/>
    <property type="project" value="InterPro"/>
</dbReference>
<dbReference type="Pfam" id="PF00172">
    <property type="entry name" value="Zn_clus"/>
    <property type="match status" value="1"/>
</dbReference>
<evidence type="ECO:0000256" key="2">
    <source>
        <dbReference type="SAM" id="MobiDB-lite"/>
    </source>
</evidence>
<dbReference type="InterPro" id="IPR001138">
    <property type="entry name" value="Zn2Cys6_DnaBD"/>
</dbReference>
<dbReference type="SMART" id="SM00066">
    <property type="entry name" value="GAL4"/>
    <property type="match status" value="1"/>
</dbReference>
<dbReference type="PANTHER" id="PTHR47654">
    <property type="entry name" value="ZN(II)2CYS6 TRANSCRIPTION FACTOR (EUROFUNG)-RELATED"/>
    <property type="match status" value="1"/>
</dbReference>
<gene>
    <name evidence="4" type="ORF">BS50DRAFT_344050</name>
</gene>
<keyword evidence="5" id="KW-1185">Reference proteome</keyword>
<dbReference type="EMBL" id="KZ678189">
    <property type="protein sequence ID" value="PSN58853.1"/>
    <property type="molecule type" value="Genomic_DNA"/>
</dbReference>
<organism evidence="4 5">
    <name type="scientific">Corynespora cassiicola Philippines</name>
    <dbReference type="NCBI Taxonomy" id="1448308"/>
    <lineage>
        <taxon>Eukaryota</taxon>
        <taxon>Fungi</taxon>
        <taxon>Dikarya</taxon>
        <taxon>Ascomycota</taxon>
        <taxon>Pezizomycotina</taxon>
        <taxon>Dothideomycetes</taxon>
        <taxon>Pleosporomycetidae</taxon>
        <taxon>Pleosporales</taxon>
        <taxon>Corynesporascaceae</taxon>
        <taxon>Corynespora</taxon>
    </lineage>
</organism>
<dbReference type="Gene3D" id="4.10.240.10">
    <property type="entry name" value="Zn(2)-C6 fungal-type DNA-binding domain"/>
    <property type="match status" value="1"/>
</dbReference>
<keyword evidence="1" id="KW-0539">Nucleus</keyword>